<keyword evidence="3 4" id="KW-0862">Zinc</keyword>
<dbReference type="Pfam" id="PF13920">
    <property type="entry name" value="zf-C3HC4_3"/>
    <property type="match status" value="1"/>
</dbReference>
<evidence type="ECO:0000256" key="6">
    <source>
        <dbReference type="SAM" id="MobiDB-lite"/>
    </source>
</evidence>
<feature type="non-terminal residue" evidence="10">
    <location>
        <position position="1"/>
    </location>
</feature>
<feature type="region of interest" description="Disordered" evidence="6">
    <location>
        <begin position="1040"/>
        <end position="1071"/>
    </location>
</feature>
<dbReference type="Proteomes" id="UP001159427">
    <property type="component" value="Unassembled WGS sequence"/>
</dbReference>
<proteinExistence type="predicted"/>
<feature type="region of interest" description="Disordered" evidence="6">
    <location>
        <begin position="466"/>
        <end position="777"/>
    </location>
</feature>
<feature type="compositionally biased region" description="Polar residues" evidence="6">
    <location>
        <begin position="509"/>
        <end position="519"/>
    </location>
</feature>
<feature type="transmembrane region" description="Helical" evidence="7">
    <location>
        <begin position="7"/>
        <end position="31"/>
    </location>
</feature>
<evidence type="ECO:0000256" key="3">
    <source>
        <dbReference type="ARBA" id="ARBA00022833"/>
    </source>
</evidence>
<feature type="compositionally biased region" description="Basic and acidic residues" evidence="6">
    <location>
        <begin position="671"/>
        <end position="682"/>
    </location>
</feature>
<keyword evidence="7" id="KW-0812">Transmembrane</keyword>
<evidence type="ECO:0000259" key="8">
    <source>
        <dbReference type="PROSITE" id="PS50089"/>
    </source>
</evidence>
<feature type="compositionally biased region" description="Basic and acidic residues" evidence="6">
    <location>
        <begin position="466"/>
        <end position="483"/>
    </location>
</feature>
<feature type="compositionally biased region" description="Basic and acidic residues" evidence="6">
    <location>
        <begin position="958"/>
        <end position="976"/>
    </location>
</feature>
<keyword evidence="2 4" id="KW-0863">Zinc-finger</keyword>
<keyword evidence="1 4" id="KW-0479">Metal-binding</keyword>
<keyword evidence="7" id="KW-1133">Transmembrane helix</keyword>
<feature type="compositionally biased region" description="Basic and acidic residues" evidence="6">
    <location>
        <begin position="615"/>
        <end position="631"/>
    </location>
</feature>
<sequence length="1238" mass="140834">GHVSQALEFFVGTLSIAKCIVILVVPLLLMYTCHQVHGKHFGSPRVAVGREHANTKKTISPENITDTAEYVAKKRRRRKKKGRTENSDDQEPKGGHKAREKSATQGKDEKLVVIKILKRDACKTGDVSGNADKTAAVNGVADGRKKAEHVAAKSSESSCATVSVNGVKVDEKRDEFVGRNGGKALGSDDAKSCELLGRHESKYKKACKKEVALKSATDKSKNRDDSWVVKELKEVKSVGEGPRKPFKNAVCLVLDQVADCEKKKPREVNSPRNPNLGSEGERIIDPTRIEDSNAGYDCTPCSKQIQTDTNYVADSHVTDCNVTGRAVPSKSGNKGRTCCGGSSEGHQSSASANTHNKTKGTPARRKSFDRNAEKSQQHLSNINQTRQAVPFDHSLGTAPRQGKLTENDCRPNQSQRRRRSSDSTSKGDRRESESHQNYRFCANGKRIRRRSVDAVSEYDQRVIERPGNYRECQDEGERRKTSSDNDATGIELPGCQRDCQTEDQKTRGSSDYPTENVSRINDPFNKKQPMDHQRRRRSLGGFSENHSRGIEVPETNRDCDEDQRRRKASDSDTTGSEFLKNRRNYQIEKLRRQRPSNHYSENDSRVNGSFRKHQHPADHQRRRGSSDRTSESDYIQGEIPENPQHRSENRRRRKSSDCTSESDPVQGEILENSRHQPDDQRGRRSFNRTSENELSQGEIHENFRHRPNNRRRRRSFGRTSESDPIEGENPENPRRRPDNRRRRRSYDNTTETEPGRSKPLVNRRRSESDNKDHVESECADEYTRVKVGFSTETSTAVYDAVMNPTADDEVFEIASTMDEPHVAEATDTNGGQETSSESLQSQFKIDPAVRERLLNPKYPVIVPDRPLEHISYRDKNWRPEEIRGANKSLVGGIFGSKWRRKMEKKEREQEMKELAEEEKRKAELKEWSDNICPTFMVWGVCHRGDNCHLRHPSYRYLERPPRKKESSESRPEKQKPDPNSYAAVLGKSPEPKEFFNEAVLLAESKTEVNKISFANVLVSSQRDRETSKVPVPKTSYEEAWPSLGSPVKGQGKVPSRAPASGPKAWSTQKGPWILKEQNSETSNLQTVSDAAIAQELQADEYMQMEPEEYDDYSYYAEEDYDYNEDSYYDQDPDNNDDEENQRSFIDSRHQTKVLELEEFNSRLPTSAVITEQDSTSPRESIPQQVQDSPCDICMDRPKDATLVCGHRFCYQCALQMRLDERVCAICRRCIVSVIKTYN</sequence>
<feature type="coiled-coil region" evidence="5">
    <location>
        <begin position="900"/>
        <end position="927"/>
    </location>
</feature>
<keyword evidence="5" id="KW-0175">Coiled coil</keyword>
<evidence type="ECO:0000313" key="11">
    <source>
        <dbReference type="Proteomes" id="UP001159427"/>
    </source>
</evidence>
<name>A0ABN8LRS9_9CNID</name>
<feature type="compositionally biased region" description="Basic residues" evidence="6">
    <location>
        <begin position="73"/>
        <end position="82"/>
    </location>
</feature>
<feature type="compositionally biased region" description="Basic and acidic residues" evidence="6">
    <location>
        <begin position="425"/>
        <end position="436"/>
    </location>
</feature>
<evidence type="ECO:0000313" key="10">
    <source>
        <dbReference type="EMBL" id="CAH3018162.1"/>
    </source>
</evidence>
<dbReference type="PROSITE" id="PS50103">
    <property type="entry name" value="ZF_C3H1"/>
    <property type="match status" value="1"/>
</dbReference>
<dbReference type="InterPro" id="IPR036855">
    <property type="entry name" value="Znf_CCCH_sf"/>
</dbReference>
<dbReference type="SMART" id="SM00184">
    <property type="entry name" value="RING"/>
    <property type="match status" value="1"/>
</dbReference>
<feature type="compositionally biased region" description="Basic and acidic residues" evidence="6">
    <location>
        <begin position="279"/>
        <end position="291"/>
    </location>
</feature>
<feature type="region of interest" description="Disordered" evidence="6">
    <location>
        <begin position="53"/>
        <end position="106"/>
    </location>
</feature>
<evidence type="ECO:0000256" key="2">
    <source>
        <dbReference type="ARBA" id="ARBA00022771"/>
    </source>
</evidence>
<evidence type="ECO:0000256" key="7">
    <source>
        <dbReference type="SAM" id="Phobius"/>
    </source>
</evidence>
<dbReference type="Gene3D" id="3.30.40.10">
    <property type="entry name" value="Zinc/RING finger domain, C3HC4 (zinc finger)"/>
    <property type="match status" value="1"/>
</dbReference>
<accession>A0ABN8LRS9</accession>
<dbReference type="SUPFAM" id="SSF57850">
    <property type="entry name" value="RING/U-box"/>
    <property type="match status" value="1"/>
</dbReference>
<feature type="region of interest" description="Disordered" evidence="6">
    <location>
        <begin position="1164"/>
        <end position="1185"/>
    </location>
</feature>
<evidence type="ECO:0000256" key="4">
    <source>
        <dbReference type="PROSITE-ProRule" id="PRU00723"/>
    </source>
</evidence>
<comment type="caution">
    <text evidence="10">The sequence shown here is derived from an EMBL/GenBank/DDBJ whole genome shotgun (WGS) entry which is preliminary data.</text>
</comment>
<feature type="compositionally biased region" description="Polar residues" evidence="6">
    <location>
        <begin position="377"/>
        <end position="387"/>
    </location>
</feature>
<evidence type="ECO:0000256" key="5">
    <source>
        <dbReference type="SAM" id="Coils"/>
    </source>
</evidence>
<feature type="zinc finger region" description="C3H1-type" evidence="4">
    <location>
        <begin position="926"/>
        <end position="954"/>
    </location>
</feature>
<keyword evidence="11" id="KW-1185">Reference proteome</keyword>
<feature type="compositionally biased region" description="Basic and acidic residues" evidence="6">
    <location>
        <begin position="83"/>
        <end position="94"/>
    </location>
</feature>
<dbReference type="InterPro" id="IPR013083">
    <property type="entry name" value="Znf_RING/FYVE/PHD"/>
</dbReference>
<evidence type="ECO:0000259" key="9">
    <source>
        <dbReference type="PROSITE" id="PS50103"/>
    </source>
</evidence>
<gene>
    <name evidence="10" type="ORF">PEVE_00041790</name>
</gene>
<feature type="compositionally biased region" description="Basic and acidic residues" evidence="6">
    <location>
        <begin position="764"/>
        <end position="777"/>
    </location>
</feature>
<feature type="region of interest" description="Disordered" evidence="6">
    <location>
        <begin position="958"/>
        <end position="987"/>
    </location>
</feature>
<feature type="compositionally biased region" description="Basic and acidic residues" evidence="6">
    <location>
        <begin position="545"/>
        <end position="570"/>
    </location>
</feature>
<feature type="region of interest" description="Disordered" evidence="6">
    <location>
        <begin position="323"/>
        <end position="442"/>
    </location>
</feature>
<feature type="domain" description="RING-type" evidence="8">
    <location>
        <begin position="1190"/>
        <end position="1227"/>
    </location>
</feature>
<dbReference type="InterPro" id="IPR001841">
    <property type="entry name" value="Znf_RING"/>
</dbReference>
<feature type="region of interest" description="Disordered" evidence="6">
    <location>
        <begin position="262"/>
        <end position="291"/>
    </location>
</feature>
<keyword evidence="7" id="KW-0472">Membrane</keyword>
<feature type="domain" description="C3H1-type" evidence="9">
    <location>
        <begin position="926"/>
        <end position="954"/>
    </location>
</feature>
<feature type="compositionally biased region" description="Polar residues" evidence="6">
    <location>
        <begin position="344"/>
        <end position="355"/>
    </location>
</feature>
<evidence type="ECO:0008006" key="12">
    <source>
        <dbReference type="Google" id="ProtNLM"/>
    </source>
</evidence>
<dbReference type="SUPFAM" id="SSF90229">
    <property type="entry name" value="CCCH zinc finger"/>
    <property type="match status" value="1"/>
</dbReference>
<feature type="compositionally biased region" description="Basic residues" evidence="6">
    <location>
        <begin position="705"/>
        <end position="716"/>
    </location>
</feature>
<feature type="compositionally biased region" description="Polar residues" evidence="6">
    <location>
        <begin position="56"/>
        <end position="66"/>
    </location>
</feature>
<feature type="compositionally biased region" description="Basic residues" evidence="6">
    <location>
        <begin position="356"/>
        <end position="365"/>
    </location>
</feature>
<feature type="compositionally biased region" description="Basic and acidic residues" evidence="6">
    <location>
        <begin position="366"/>
        <end position="376"/>
    </location>
</feature>
<organism evidence="10 11">
    <name type="scientific">Porites evermanni</name>
    <dbReference type="NCBI Taxonomy" id="104178"/>
    <lineage>
        <taxon>Eukaryota</taxon>
        <taxon>Metazoa</taxon>
        <taxon>Cnidaria</taxon>
        <taxon>Anthozoa</taxon>
        <taxon>Hexacorallia</taxon>
        <taxon>Scleractinia</taxon>
        <taxon>Fungiina</taxon>
        <taxon>Poritidae</taxon>
        <taxon>Porites</taxon>
    </lineage>
</organism>
<dbReference type="PROSITE" id="PS00518">
    <property type="entry name" value="ZF_RING_1"/>
    <property type="match status" value="1"/>
</dbReference>
<feature type="compositionally biased region" description="Basic and acidic residues" evidence="6">
    <location>
        <begin position="499"/>
        <end position="508"/>
    </location>
</feature>
<reference evidence="10 11" key="1">
    <citation type="submission" date="2022-05" db="EMBL/GenBank/DDBJ databases">
        <authorList>
            <consortium name="Genoscope - CEA"/>
            <person name="William W."/>
        </authorList>
    </citation>
    <scope>NUCLEOTIDE SEQUENCE [LARGE SCALE GENOMIC DNA]</scope>
</reference>
<dbReference type="InterPro" id="IPR000571">
    <property type="entry name" value="Znf_CCCH"/>
</dbReference>
<dbReference type="InterPro" id="IPR017907">
    <property type="entry name" value="Znf_RING_CS"/>
</dbReference>
<protein>
    <recommendedName>
        <fullName evidence="12">RING-type E3 ubiquitin transferase</fullName>
    </recommendedName>
</protein>
<evidence type="ECO:0000256" key="1">
    <source>
        <dbReference type="ARBA" id="ARBA00022723"/>
    </source>
</evidence>
<dbReference type="EMBL" id="CALNXI010000080">
    <property type="protein sequence ID" value="CAH3018162.1"/>
    <property type="molecule type" value="Genomic_DNA"/>
</dbReference>
<dbReference type="PROSITE" id="PS50089">
    <property type="entry name" value="ZF_RING_2"/>
    <property type="match status" value="1"/>
</dbReference>